<evidence type="ECO:0000313" key="7">
    <source>
        <dbReference type="EMBL" id="KAH7312278.1"/>
    </source>
</evidence>
<dbReference type="PROSITE" id="PS51266">
    <property type="entry name" value="ZF_CHY"/>
    <property type="match status" value="1"/>
</dbReference>
<evidence type="ECO:0000313" key="8">
    <source>
        <dbReference type="Proteomes" id="UP000813444"/>
    </source>
</evidence>
<feature type="region of interest" description="Disordered" evidence="5">
    <location>
        <begin position="320"/>
        <end position="399"/>
    </location>
</feature>
<evidence type="ECO:0000256" key="5">
    <source>
        <dbReference type="SAM" id="MobiDB-lite"/>
    </source>
</evidence>
<dbReference type="SUPFAM" id="SSF161219">
    <property type="entry name" value="CHY zinc finger-like"/>
    <property type="match status" value="1"/>
</dbReference>
<keyword evidence="2 4" id="KW-0863">Zinc-finger</keyword>
<dbReference type="EMBL" id="JAGPNK010000010">
    <property type="protein sequence ID" value="KAH7312278.1"/>
    <property type="molecule type" value="Genomic_DNA"/>
</dbReference>
<gene>
    <name evidence="7" type="ORF">B0I35DRAFT_480748</name>
</gene>
<organism evidence="7 8">
    <name type="scientific">Stachybotrys elegans</name>
    <dbReference type="NCBI Taxonomy" id="80388"/>
    <lineage>
        <taxon>Eukaryota</taxon>
        <taxon>Fungi</taxon>
        <taxon>Dikarya</taxon>
        <taxon>Ascomycota</taxon>
        <taxon>Pezizomycotina</taxon>
        <taxon>Sordariomycetes</taxon>
        <taxon>Hypocreomycetidae</taxon>
        <taxon>Hypocreales</taxon>
        <taxon>Stachybotryaceae</taxon>
        <taxon>Stachybotrys</taxon>
    </lineage>
</organism>
<name>A0A8K0SH96_9HYPO</name>
<evidence type="ECO:0000256" key="3">
    <source>
        <dbReference type="ARBA" id="ARBA00022833"/>
    </source>
</evidence>
<evidence type="ECO:0000259" key="6">
    <source>
        <dbReference type="PROSITE" id="PS51266"/>
    </source>
</evidence>
<feature type="domain" description="CHY-type" evidence="6">
    <location>
        <begin position="570"/>
        <end position="637"/>
    </location>
</feature>
<dbReference type="GO" id="GO:0008270">
    <property type="term" value="F:zinc ion binding"/>
    <property type="evidence" value="ECO:0007669"/>
    <property type="project" value="UniProtKB-KW"/>
</dbReference>
<proteinExistence type="predicted"/>
<sequence>MIPLRTAADAPATRKQAVAAPSASRIVPKPIPASQAQDPRTYQIEQLKRRFSPKESSASGGASSFAFKLAPSDPDFPFELAYLDCELRVPQAYPEERPVLLVRNKDIPRGFSINIERGFERLAEERTKSTLLALVHALDRNLESFLSEQKVETIKLVTFKDTRHLDAAPGPAPALAPAPAPATTPSPAAPPPRRYVVEESYSKDQIAEAKARRAQEVRQLEARMSKMPSYRRSADGIVYTLPIEPKKRSELPTGLQCVRTVHLIIPLLYPLQKLRLQLNEADAKDAEPVEDLFVEKASEMKQMTLMSHMNYLAQNLHTMAKQAPPKPEPEQPSLAETVQQAAEEPAAPAGDKSHIQVIPRPPEWNVGADSESDYTDSDEDGGVGLHQGEEGEEEAPAPVVDEAEAAERGTMISFPSIELHGIELIKVSILSIGVKCERCKTVNDMTGLKPGEEKVSSCKKCAMPLAAQFRQQLVHGNSTRAGFIDLSGCKVADMLPSTFVPTCERCSTDSPGLVSVRGETTTNVCRECHGKFTFKIPDVRFLLITPGSLPPPSVGPRQKQQKLGLHAGEPLPGKGACAHYRKSYRWFRFSCCDRVHACDKCHDEAEDHINEWANRMICGWCSREQNYAVDACCFCGRSVIGRKGRGFWEGGRGTRDQHLMSRKDPRKYKRIGSAKA</sequence>
<feature type="compositionally biased region" description="Acidic residues" evidence="5">
    <location>
        <begin position="370"/>
        <end position="381"/>
    </location>
</feature>
<reference evidence="7" key="1">
    <citation type="journal article" date="2021" name="Nat. Commun.">
        <title>Genetic determinants of endophytism in the Arabidopsis root mycobiome.</title>
        <authorList>
            <person name="Mesny F."/>
            <person name="Miyauchi S."/>
            <person name="Thiergart T."/>
            <person name="Pickel B."/>
            <person name="Atanasova L."/>
            <person name="Karlsson M."/>
            <person name="Huettel B."/>
            <person name="Barry K.W."/>
            <person name="Haridas S."/>
            <person name="Chen C."/>
            <person name="Bauer D."/>
            <person name="Andreopoulos W."/>
            <person name="Pangilinan J."/>
            <person name="LaButti K."/>
            <person name="Riley R."/>
            <person name="Lipzen A."/>
            <person name="Clum A."/>
            <person name="Drula E."/>
            <person name="Henrissat B."/>
            <person name="Kohler A."/>
            <person name="Grigoriev I.V."/>
            <person name="Martin F.M."/>
            <person name="Hacquard S."/>
        </authorList>
    </citation>
    <scope>NUCLEOTIDE SEQUENCE</scope>
    <source>
        <strain evidence="7">MPI-CAGE-CH-0235</strain>
    </source>
</reference>
<comment type="caution">
    <text evidence="7">The sequence shown here is derived from an EMBL/GenBank/DDBJ whole genome shotgun (WGS) entry which is preliminary data.</text>
</comment>
<evidence type="ECO:0000256" key="2">
    <source>
        <dbReference type="ARBA" id="ARBA00022771"/>
    </source>
</evidence>
<keyword evidence="8" id="KW-1185">Reference proteome</keyword>
<dbReference type="InterPro" id="IPR037274">
    <property type="entry name" value="Znf_CHY_sf"/>
</dbReference>
<keyword evidence="3" id="KW-0862">Zinc</keyword>
<evidence type="ECO:0000256" key="4">
    <source>
        <dbReference type="PROSITE-ProRule" id="PRU00601"/>
    </source>
</evidence>
<protein>
    <recommendedName>
        <fullName evidence="6">CHY-type domain-containing protein</fullName>
    </recommendedName>
</protein>
<dbReference type="OrthoDB" id="10253329at2759"/>
<feature type="region of interest" description="Disordered" evidence="5">
    <location>
        <begin position="1"/>
        <end position="40"/>
    </location>
</feature>
<feature type="region of interest" description="Disordered" evidence="5">
    <location>
        <begin position="168"/>
        <end position="192"/>
    </location>
</feature>
<feature type="compositionally biased region" description="Low complexity" evidence="5">
    <location>
        <begin position="339"/>
        <end position="349"/>
    </location>
</feature>
<dbReference type="InterPro" id="IPR008913">
    <property type="entry name" value="Znf_CHY"/>
</dbReference>
<dbReference type="AlphaFoldDB" id="A0A8K0SH96"/>
<evidence type="ECO:0000256" key="1">
    <source>
        <dbReference type="ARBA" id="ARBA00022723"/>
    </source>
</evidence>
<feature type="compositionally biased region" description="Pro residues" evidence="5">
    <location>
        <begin position="170"/>
        <end position="192"/>
    </location>
</feature>
<dbReference type="Proteomes" id="UP000813444">
    <property type="component" value="Unassembled WGS sequence"/>
</dbReference>
<accession>A0A8K0SH96</accession>
<keyword evidence="1" id="KW-0479">Metal-binding</keyword>